<dbReference type="GO" id="GO:0005524">
    <property type="term" value="F:ATP binding"/>
    <property type="evidence" value="ECO:0007669"/>
    <property type="project" value="UniProtKB-KW"/>
</dbReference>
<keyword evidence="1" id="KW-0067">ATP-binding</keyword>
<evidence type="ECO:0000313" key="2">
    <source>
        <dbReference type="Proteomes" id="UP001597541"/>
    </source>
</evidence>
<keyword evidence="1" id="KW-0547">Nucleotide-binding</keyword>
<sequence>MIPTNRYRQVLEKMYTDRATIQRRGLVEAPNHETVMQPIAVYENQPCRLSQQGLGRNNQTEAQNDIRYDAKLFISPELVIKQGDSVTITRGETVLQFTAGEPFPYSTHQEINLSREGYA</sequence>
<name>A0ABW5PF68_9BACL</name>
<dbReference type="InterPro" id="IPR038667">
    <property type="entry name" value="XkdH-like_sf"/>
</dbReference>
<dbReference type="EMBL" id="JBHUME010000008">
    <property type="protein sequence ID" value="MFD2613544.1"/>
    <property type="molecule type" value="Genomic_DNA"/>
</dbReference>
<reference evidence="2" key="1">
    <citation type="journal article" date="2019" name="Int. J. Syst. Evol. Microbiol.">
        <title>The Global Catalogue of Microorganisms (GCM) 10K type strain sequencing project: providing services to taxonomists for standard genome sequencing and annotation.</title>
        <authorList>
            <consortium name="The Broad Institute Genomics Platform"/>
            <consortium name="The Broad Institute Genome Sequencing Center for Infectious Disease"/>
            <person name="Wu L."/>
            <person name="Ma J."/>
        </authorList>
    </citation>
    <scope>NUCLEOTIDE SEQUENCE [LARGE SCALE GENOMIC DNA]</scope>
    <source>
        <strain evidence="2">KCTC 3950</strain>
    </source>
</reference>
<gene>
    <name evidence="1" type="ORF">ACFSUF_14020</name>
</gene>
<dbReference type="Gene3D" id="2.40.10.370">
    <property type="entry name" value="Protein of unknown function DUF3599"/>
    <property type="match status" value="1"/>
</dbReference>
<proteinExistence type="predicted"/>
<dbReference type="Proteomes" id="UP001597541">
    <property type="component" value="Unassembled WGS sequence"/>
</dbReference>
<organism evidence="1 2">
    <name type="scientific">Paenibacillus gansuensis</name>
    <dbReference type="NCBI Taxonomy" id="306542"/>
    <lineage>
        <taxon>Bacteria</taxon>
        <taxon>Bacillati</taxon>
        <taxon>Bacillota</taxon>
        <taxon>Bacilli</taxon>
        <taxon>Bacillales</taxon>
        <taxon>Paenibacillaceae</taxon>
        <taxon>Paenibacillus</taxon>
    </lineage>
</organism>
<protein>
    <submittedName>
        <fullName evidence="1">ABC transporter ATP-binding protein</fullName>
    </submittedName>
</protein>
<accession>A0ABW5PF68</accession>
<keyword evidence="2" id="KW-1185">Reference proteome</keyword>
<evidence type="ECO:0000313" key="1">
    <source>
        <dbReference type="EMBL" id="MFD2613544.1"/>
    </source>
</evidence>
<dbReference type="RefSeq" id="WP_377603542.1">
    <property type="nucleotide sequence ID" value="NZ_JBHUME010000008.1"/>
</dbReference>
<comment type="caution">
    <text evidence="1">The sequence shown here is derived from an EMBL/GenBank/DDBJ whole genome shotgun (WGS) entry which is preliminary data.</text>
</comment>